<evidence type="ECO:0000256" key="14">
    <source>
        <dbReference type="ARBA" id="ARBA00022842"/>
    </source>
</evidence>
<keyword evidence="25" id="KW-1185">Reference proteome</keyword>
<comment type="subcellular location">
    <subcellularLocation>
        <location evidence="4">Cytoplasm</location>
    </subcellularLocation>
    <subcellularLocation>
        <location evidence="3">Nucleus</location>
    </subcellularLocation>
</comment>
<evidence type="ECO:0000256" key="19">
    <source>
        <dbReference type="ARBA" id="ARBA00030493"/>
    </source>
</evidence>
<proteinExistence type="inferred from homology"/>
<evidence type="ECO:0000256" key="15">
    <source>
        <dbReference type="ARBA" id="ARBA00022884"/>
    </source>
</evidence>
<comment type="caution">
    <text evidence="24">The sequence shown here is derived from an EMBL/GenBank/DDBJ whole genome shotgun (WGS) entry which is preliminary data.</text>
</comment>
<dbReference type="Gene3D" id="3.60.10.10">
    <property type="entry name" value="Endonuclease/exonuclease/phosphatase"/>
    <property type="match status" value="1"/>
</dbReference>
<keyword evidence="14" id="KW-0460">Magnesium</keyword>
<evidence type="ECO:0000256" key="8">
    <source>
        <dbReference type="ARBA" id="ARBA00022614"/>
    </source>
</evidence>
<dbReference type="InterPro" id="IPR032675">
    <property type="entry name" value="LRR_dom_sf"/>
</dbReference>
<evidence type="ECO:0000256" key="20">
    <source>
        <dbReference type="ARBA" id="ARBA00031469"/>
    </source>
</evidence>
<evidence type="ECO:0000313" key="24">
    <source>
        <dbReference type="EMBL" id="KAK6747566.1"/>
    </source>
</evidence>
<evidence type="ECO:0000256" key="5">
    <source>
        <dbReference type="ARBA" id="ARBA00010774"/>
    </source>
</evidence>
<comment type="catalytic activity">
    <reaction evidence="1">
        <text>Exonucleolytic cleavage of poly(A) to 5'-AMP.</text>
        <dbReference type="EC" id="3.1.13.4"/>
    </reaction>
</comment>
<organism evidence="24 25">
    <name type="scientific">Necator americanus</name>
    <name type="common">Human hookworm</name>
    <dbReference type="NCBI Taxonomy" id="51031"/>
    <lineage>
        <taxon>Eukaryota</taxon>
        <taxon>Metazoa</taxon>
        <taxon>Ecdysozoa</taxon>
        <taxon>Nematoda</taxon>
        <taxon>Chromadorea</taxon>
        <taxon>Rhabditida</taxon>
        <taxon>Rhabditina</taxon>
        <taxon>Rhabditomorpha</taxon>
        <taxon>Strongyloidea</taxon>
        <taxon>Ancylostomatidae</taxon>
        <taxon>Bunostominae</taxon>
        <taxon>Necator</taxon>
    </lineage>
</organism>
<dbReference type="EC" id="3.1.13.4" evidence="6"/>
<keyword evidence="11" id="KW-0677">Repeat</keyword>
<keyword evidence="12" id="KW-0378">Hydrolase</keyword>
<evidence type="ECO:0000256" key="11">
    <source>
        <dbReference type="ARBA" id="ARBA00022737"/>
    </source>
</evidence>
<evidence type="ECO:0000256" key="4">
    <source>
        <dbReference type="ARBA" id="ARBA00004496"/>
    </source>
</evidence>
<comment type="cofactor">
    <cofactor evidence="2">
        <name>Mg(2+)</name>
        <dbReference type="ChEBI" id="CHEBI:18420"/>
    </cofactor>
</comment>
<keyword evidence="10" id="KW-0479">Metal-binding</keyword>
<reference evidence="24 25" key="1">
    <citation type="submission" date="2023-08" db="EMBL/GenBank/DDBJ databases">
        <title>A Necator americanus chromosomal reference genome.</title>
        <authorList>
            <person name="Ilik V."/>
            <person name="Petrzelkova K.J."/>
            <person name="Pardy F."/>
            <person name="Fuh T."/>
            <person name="Niatou-Singa F.S."/>
            <person name="Gouil Q."/>
            <person name="Baker L."/>
            <person name="Ritchie M.E."/>
            <person name="Jex A.R."/>
            <person name="Gazzola D."/>
            <person name="Li H."/>
            <person name="Toshio Fujiwara R."/>
            <person name="Zhan B."/>
            <person name="Aroian R.V."/>
            <person name="Pafco B."/>
            <person name="Schwarz E.M."/>
        </authorList>
    </citation>
    <scope>NUCLEOTIDE SEQUENCE [LARGE SCALE GENOMIC DNA]</scope>
    <source>
        <strain evidence="24 25">Aroian</strain>
        <tissue evidence="24">Whole animal</tissue>
    </source>
</reference>
<keyword evidence="7" id="KW-0963">Cytoplasm</keyword>
<dbReference type="SUPFAM" id="SSF56219">
    <property type="entry name" value="DNase I-like"/>
    <property type="match status" value="1"/>
</dbReference>
<evidence type="ECO:0000256" key="13">
    <source>
        <dbReference type="ARBA" id="ARBA00022839"/>
    </source>
</evidence>
<dbReference type="InterPro" id="IPR036691">
    <property type="entry name" value="Endo/exonu/phosph_ase_sf"/>
</dbReference>
<keyword evidence="15" id="KW-0694">RNA-binding</keyword>
<evidence type="ECO:0000256" key="7">
    <source>
        <dbReference type="ARBA" id="ARBA00022490"/>
    </source>
</evidence>
<comment type="similarity">
    <text evidence="5">Belongs to the CCR4/nocturin family.</text>
</comment>
<dbReference type="CDD" id="cd09097">
    <property type="entry name" value="Deadenylase_CCR4"/>
    <property type="match status" value="1"/>
</dbReference>
<evidence type="ECO:0000256" key="22">
    <source>
        <dbReference type="SAM" id="MobiDB-lite"/>
    </source>
</evidence>
<protein>
    <recommendedName>
        <fullName evidence="6">poly(A)-specific ribonuclease</fullName>
        <ecNumber evidence="6">3.1.13.4</ecNumber>
    </recommendedName>
    <alternativeName>
        <fullName evidence="19">Carbon catabolite repressor protein 4</fullName>
    </alternativeName>
    <alternativeName>
        <fullName evidence="20">Cytoplasmic deadenylase</fullName>
    </alternativeName>
    <alternativeName>
        <fullName evidence="21">Glucose-repressible alcohol dehydrogenase transcriptional effector</fullName>
    </alternativeName>
</protein>
<dbReference type="Gene3D" id="3.80.10.10">
    <property type="entry name" value="Ribonuclease Inhibitor"/>
    <property type="match status" value="1"/>
</dbReference>
<gene>
    <name evidence="24" type="primary">Necator_chrIV.g13932</name>
    <name evidence="24" type="ORF">RB195_000640</name>
</gene>
<dbReference type="InterPro" id="IPR005135">
    <property type="entry name" value="Endo/exonuclease/phosphatase"/>
</dbReference>
<feature type="domain" description="Endonuclease/exonuclease/phosphatase" evidence="23">
    <location>
        <begin position="433"/>
        <end position="765"/>
    </location>
</feature>
<dbReference type="PANTHER" id="PTHR12121">
    <property type="entry name" value="CARBON CATABOLITE REPRESSOR PROTEIN 4"/>
    <property type="match status" value="1"/>
</dbReference>
<sequence length="794" mass="89786">MQNGELNGSGEYKDKQGGGAGLPLTKVENNEGKKVLTNGMSRVHRILSEDEINQGKTTRWTELEIHGRVRNLSNALWQVSHLSALFLNGNQLTRVPPEISQLTNLTMLDLSHNKLRSLPAELGDMISLCHLYLNHNQLRVLPYELGKLFRIQTLGLQGNPLSPEINKIYHESNGSHKLLHFLHDHLASQHSNGPSRSICVGRGTGKRFARRAKRWAELQQRRYNQRLIAFRTGFLDSSEPQSCFYSSLDLQNAAIRVVKLDNAPDPNTNVENVRQSISCWFSPCPCCREMSAHGSISSFETSLFLTAASIEYAARKNFSSYQVVPNSTHSPTSSLIDSNHDRTHCTPFASNAEIIDLLSLVTTDLCVTSTSTSNGNDSATNLDKFSLHLPLSSCSKPLDGRFVNTAPPPEREWVMIRHADPDRPIATFTVLCYNVLCDKYATVNQYSYCPSWALNWEYRKMSIMKEIRNYEADIITLQEVETEQFRLLFQPELKILGYTGIFSPKSRAKTMNEEDRKYVDGCAIFWKSEKFEMEREHLIEFTQVVVKKASTSEHMLNRVMPRDNIALCAVLRIKDNVYNNRRLTMAAADNVVGSPLVVCTAHIHWDPELCDVKLVQTMMLAHELYRLLEEVADQFRITPQQTPVLICGDLNSLPDSGVFEFLSRGQISRSHPDLKGFREDTCLERFSSSTRDPTSYNHSLRLDSAVELCNIPFTNYTLDFKGMIDYIFSTPQSLARLGFLGAFDSNWVAQNKIIGFPHPHVPSDHIPIMAQYAVIPTSHQRAPPPPHALTSFPR</sequence>
<evidence type="ECO:0000256" key="6">
    <source>
        <dbReference type="ARBA" id="ARBA00012161"/>
    </source>
</evidence>
<dbReference type="Proteomes" id="UP001303046">
    <property type="component" value="Unassembled WGS sequence"/>
</dbReference>
<dbReference type="InterPro" id="IPR001611">
    <property type="entry name" value="Leu-rich_rpt"/>
</dbReference>
<evidence type="ECO:0000256" key="2">
    <source>
        <dbReference type="ARBA" id="ARBA00001946"/>
    </source>
</evidence>
<dbReference type="EMBL" id="JAVFWL010000004">
    <property type="protein sequence ID" value="KAK6747566.1"/>
    <property type="molecule type" value="Genomic_DNA"/>
</dbReference>
<evidence type="ECO:0000256" key="21">
    <source>
        <dbReference type="ARBA" id="ARBA00033317"/>
    </source>
</evidence>
<evidence type="ECO:0000256" key="3">
    <source>
        <dbReference type="ARBA" id="ARBA00004123"/>
    </source>
</evidence>
<evidence type="ECO:0000256" key="18">
    <source>
        <dbReference type="ARBA" id="ARBA00023242"/>
    </source>
</evidence>
<keyword evidence="17" id="KW-0804">Transcription</keyword>
<dbReference type="PANTHER" id="PTHR12121:SF100">
    <property type="entry name" value="POLY(A)-SPECIFIC RIBONUCLEASE"/>
    <property type="match status" value="1"/>
</dbReference>
<feature type="region of interest" description="Disordered" evidence="22">
    <location>
        <begin position="1"/>
        <end position="26"/>
    </location>
</feature>
<keyword evidence="8" id="KW-0433">Leucine-rich repeat</keyword>
<evidence type="ECO:0000256" key="9">
    <source>
        <dbReference type="ARBA" id="ARBA00022722"/>
    </source>
</evidence>
<evidence type="ECO:0000256" key="1">
    <source>
        <dbReference type="ARBA" id="ARBA00001663"/>
    </source>
</evidence>
<dbReference type="SUPFAM" id="SSF52058">
    <property type="entry name" value="L domain-like"/>
    <property type="match status" value="1"/>
</dbReference>
<keyword evidence="16" id="KW-0805">Transcription regulation</keyword>
<evidence type="ECO:0000256" key="16">
    <source>
        <dbReference type="ARBA" id="ARBA00023015"/>
    </source>
</evidence>
<dbReference type="SMART" id="SM00369">
    <property type="entry name" value="LRR_TYP"/>
    <property type="match status" value="3"/>
</dbReference>
<evidence type="ECO:0000256" key="12">
    <source>
        <dbReference type="ARBA" id="ARBA00022801"/>
    </source>
</evidence>
<dbReference type="Pfam" id="PF13855">
    <property type="entry name" value="LRR_8"/>
    <property type="match status" value="1"/>
</dbReference>
<name>A0ABR1DDQ6_NECAM</name>
<evidence type="ECO:0000256" key="10">
    <source>
        <dbReference type="ARBA" id="ARBA00022723"/>
    </source>
</evidence>
<keyword evidence="13" id="KW-0269">Exonuclease</keyword>
<accession>A0ABR1DDQ6</accession>
<evidence type="ECO:0000256" key="17">
    <source>
        <dbReference type="ARBA" id="ARBA00023163"/>
    </source>
</evidence>
<keyword evidence="18" id="KW-0539">Nucleus</keyword>
<dbReference type="InterPro" id="IPR050410">
    <property type="entry name" value="CCR4/nocturin_mRNA_transcr"/>
</dbReference>
<evidence type="ECO:0000313" key="25">
    <source>
        <dbReference type="Proteomes" id="UP001303046"/>
    </source>
</evidence>
<dbReference type="InterPro" id="IPR003591">
    <property type="entry name" value="Leu-rich_rpt_typical-subtyp"/>
</dbReference>
<keyword evidence="9" id="KW-0540">Nuclease</keyword>
<dbReference type="PROSITE" id="PS51450">
    <property type="entry name" value="LRR"/>
    <property type="match status" value="1"/>
</dbReference>
<evidence type="ECO:0000259" key="23">
    <source>
        <dbReference type="Pfam" id="PF03372"/>
    </source>
</evidence>
<dbReference type="Pfam" id="PF03372">
    <property type="entry name" value="Exo_endo_phos"/>
    <property type="match status" value="1"/>
</dbReference>